<dbReference type="CDD" id="cd06127">
    <property type="entry name" value="DEDDh"/>
    <property type="match status" value="1"/>
</dbReference>
<proteinExistence type="predicted"/>
<dbReference type="GO" id="GO:0003677">
    <property type="term" value="F:DNA binding"/>
    <property type="evidence" value="ECO:0007669"/>
    <property type="project" value="InterPro"/>
</dbReference>
<dbReference type="RefSeq" id="WP_095909362.1">
    <property type="nucleotide sequence ID" value="NZ_CP022386.1"/>
</dbReference>
<dbReference type="GO" id="GO:0005829">
    <property type="term" value="C:cytosol"/>
    <property type="evidence" value="ECO:0007669"/>
    <property type="project" value="TreeGrafter"/>
</dbReference>
<evidence type="ECO:0000313" key="4">
    <source>
        <dbReference type="EMBL" id="ATA85903.1"/>
    </source>
</evidence>
<evidence type="ECO:0000256" key="2">
    <source>
        <dbReference type="ARBA" id="ARBA00026073"/>
    </source>
</evidence>
<comment type="function">
    <text evidence="1">DNA polymerase III is a complex, multichain enzyme responsible for most of the replicative synthesis in bacteria. The epsilon subunit contain the editing function and is a proofreading 3'-5' exonuclease.</text>
</comment>
<dbReference type="SUPFAM" id="SSF53098">
    <property type="entry name" value="Ribonuclease H-like"/>
    <property type="match status" value="1"/>
</dbReference>
<dbReference type="GeneID" id="84807194"/>
<dbReference type="Gene3D" id="3.30.420.10">
    <property type="entry name" value="Ribonuclease H-like superfamily/Ribonuclease H"/>
    <property type="match status" value="1"/>
</dbReference>
<dbReference type="Gene3D" id="3.40.1440.10">
    <property type="entry name" value="GIY-YIG endonuclease"/>
    <property type="match status" value="1"/>
</dbReference>
<sequence>MYAIIDIETTGGKMGEEAITEIAIYRFDGQKVTDRFISLINPEKKIDDFVVRLTGISNKTVRQAPKFYEVAKRIVEITEDCILVAHNASFDYRVLSLEFRRLGFDYQRSTLCTVEMSQRLLPEEPSYSLGKLSRSLGIPLLNRHRANGDAMATVHLFKLLLDRDTQKIALSEFVKQDLSPLPMHLLSMLDGLPNQLGIYYLYDKKGKLLYMSKSKNIRKRVNEHFTGEGKRDIFLQQQVGKVMYELTGTDLIATLKQEEEHKHITVHFKTKKKKKTFPFALVSHKDKRGYLCLSVELRTPKQEALAIFESQEEGLNLLFEMTERYELCTKLNGFSQARTYCYNHSIGKCAGACMGDEAVEDYNQRVHQALEHYTLAGRTFVIMDKGRSVQERSVIYIEEGRLRGYGFIELNYQLSKKILQKLILPIEHTPEKAHLLEYYLRKHPFAKQIPIKD</sequence>
<dbReference type="InterPro" id="IPR013520">
    <property type="entry name" value="Ribonucl_H"/>
</dbReference>
<keyword evidence="4" id="KW-0378">Hydrolase</keyword>
<evidence type="ECO:0000256" key="1">
    <source>
        <dbReference type="ARBA" id="ARBA00025483"/>
    </source>
</evidence>
<name>A0A250FLC0_9FLAO</name>
<dbReference type="FunFam" id="3.30.420.10:FF:000045">
    <property type="entry name" value="3'-5' exonuclease DinG"/>
    <property type="match status" value="1"/>
</dbReference>
<gene>
    <name evidence="4" type="ORF">CGC50_01260</name>
</gene>
<evidence type="ECO:0000259" key="3">
    <source>
        <dbReference type="PROSITE" id="PS50164"/>
    </source>
</evidence>
<organism evidence="4 5">
    <name type="scientific">Capnocytophaga gingivalis</name>
    <dbReference type="NCBI Taxonomy" id="1017"/>
    <lineage>
        <taxon>Bacteria</taxon>
        <taxon>Pseudomonadati</taxon>
        <taxon>Bacteroidota</taxon>
        <taxon>Flavobacteriia</taxon>
        <taxon>Flavobacteriales</taxon>
        <taxon>Flavobacteriaceae</taxon>
        <taxon>Capnocytophaga</taxon>
    </lineage>
</organism>
<keyword evidence="4" id="KW-0269">Exonuclease</keyword>
<dbReference type="PROSITE" id="PS50164">
    <property type="entry name" value="GIY_YIG"/>
    <property type="match status" value="1"/>
</dbReference>
<dbReference type="InterPro" id="IPR000305">
    <property type="entry name" value="GIY-YIG_endonuc"/>
</dbReference>
<dbReference type="KEGG" id="cgh:CGC50_01260"/>
<dbReference type="SMART" id="SM00479">
    <property type="entry name" value="EXOIII"/>
    <property type="match status" value="1"/>
</dbReference>
<protein>
    <submittedName>
        <fullName evidence="4">Exonuclease</fullName>
    </submittedName>
</protein>
<dbReference type="InterPro" id="IPR006054">
    <property type="entry name" value="DnaQ"/>
</dbReference>
<dbReference type="EMBL" id="CP022386">
    <property type="protein sequence ID" value="ATA85903.1"/>
    <property type="molecule type" value="Genomic_DNA"/>
</dbReference>
<dbReference type="PANTHER" id="PTHR30231">
    <property type="entry name" value="DNA POLYMERASE III SUBUNIT EPSILON"/>
    <property type="match status" value="1"/>
</dbReference>
<dbReference type="InterPro" id="IPR035901">
    <property type="entry name" value="GIY-YIG_endonuc_sf"/>
</dbReference>
<dbReference type="InterPro" id="IPR012337">
    <property type="entry name" value="RNaseH-like_sf"/>
</dbReference>
<dbReference type="Pfam" id="PF00929">
    <property type="entry name" value="RNase_T"/>
    <property type="match status" value="1"/>
</dbReference>
<dbReference type="InterPro" id="IPR036397">
    <property type="entry name" value="RNaseH_sf"/>
</dbReference>
<reference evidence="5" key="1">
    <citation type="submission" date="2017-06" db="EMBL/GenBank/DDBJ databases">
        <title>Capnocytophaga spp. assemblies.</title>
        <authorList>
            <person name="Gulvik C.A."/>
        </authorList>
    </citation>
    <scope>NUCLEOTIDE SEQUENCE [LARGE SCALE GENOMIC DNA]</scope>
    <source>
        <strain evidence="5">H1496</strain>
    </source>
</reference>
<accession>A0A250FLC0</accession>
<dbReference type="OrthoDB" id="9803913at2"/>
<dbReference type="GO" id="GO:0045004">
    <property type="term" value="P:DNA replication proofreading"/>
    <property type="evidence" value="ECO:0007669"/>
    <property type="project" value="TreeGrafter"/>
</dbReference>
<dbReference type="PANTHER" id="PTHR30231:SF41">
    <property type="entry name" value="DNA POLYMERASE III SUBUNIT EPSILON"/>
    <property type="match status" value="1"/>
</dbReference>
<feature type="domain" description="GIY-YIG" evidence="3">
    <location>
        <begin position="194"/>
        <end position="274"/>
    </location>
</feature>
<dbReference type="Proteomes" id="UP000217250">
    <property type="component" value="Chromosome"/>
</dbReference>
<dbReference type="GO" id="GO:0008408">
    <property type="term" value="F:3'-5' exonuclease activity"/>
    <property type="evidence" value="ECO:0007669"/>
    <property type="project" value="TreeGrafter"/>
</dbReference>
<dbReference type="GO" id="GO:0003887">
    <property type="term" value="F:DNA-directed DNA polymerase activity"/>
    <property type="evidence" value="ECO:0007669"/>
    <property type="project" value="InterPro"/>
</dbReference>
<dbReference type="NCBIfam" id="TIGR00573">
    <property type="entry name" value="dnaq"/>
    <property type="match status" value="1"/>
</dbReference>
<dbReference type="AlphaFoldDB" id="A0A250FLC0"/>
<keyword evidence="4" id="KW-0540">Nuclease</keyword>
<comment type="subunit">
    <text evidence="2">DNA polymerase III contains a core (composed of alpha, epsilon and theta chains) that associates with a tau subunit. This core dimerizes to form the POLIII' complex. PolIII' associates with the gamma complex (composed of gamma, delta, delta', psi and chi chains) and with the beta chain to form the complete DNA polymerase III complex.</text>
</comment>
<evidence type="ECO:0000313" key="5">
    <source>
        <dbReference type="Proteomes" id="UP000217250"/>
    </source>
</evidence>